<name>A0A8J2P5P8_9HEXA</name>
<dbReference type="AlphaFoldDB" id="A0A8J2P5P8"/>
<keyword evidence="3" id="KW-1185">Reference proteome</keyword>
<feature type="domain" description="VPS9" evidence="1">
    <location>
        <begin position="295"/>
        <end position="363"/>
    </location>
</feature>
<dbReference type="InterPro" id="IPR051248">
    <property type="entry name" value="UPF0507/Ank_repeat_27"/>
</dbReference>
<gene>
    <name evidence="2" type="ORF">AFUS01_LOCUS26764</name>
</gene>
<dbReference type="GO" id="GO:0005769">
    <property type="term" value="C:early endosome"/>
    <property type="evidence" value="ECO:0007669"/>
    <property type="project" value="TreeGrafter"/>
</dbReference>
<reference evidence="2" key="1">
    <citation type="submission" date="2021-06" db="EMBL/GenBank/DDBJ databases">
        <authorList>
            <person name="Hodson N. C."/>
            <person name="Mongue J. A."/>
            <person name="Jaron S. K."/>
        </authorList>
    </citation>
    <scope>NUCLEOTIDE SEQUENCE</scope>
</reference>
<accession>A0A8J2P5P8</accession>
<dbReference type="PANTHER" id="PTHR24170:SF2">
    <property type="entry name" value="ANKYRIN REPEAT DOMAIN-CONTAINING PROTEIN 27"/>
    <property type="match status" value="1"/>
</dbReference>
<dbReference type="EMBL" id="CAJVCH010361690">
    <property type="protein sequence ID" value="CAG7816131.1"/>
    <property type="molecule type" value="Genomic_DNA"/>
</dbReference>
<dbReference type="GO" id="GO:0045022">
    <property type="term" value="P:early endosome to late endosome transport"/>
    <property type="evidence" value="ECO:0007669"/>
    <property type="project" value="TreeGrafter"/>
</dbReference>
<dbReference type="GO" id="GO:0097422">
    <property type="term" value="C:tubular endosome"/>
    <property type="evidence" value="ECO:0007669"/>
    <property type="project" value="TreeGrafter"/>
</dbReference>
<dbReference type="GO" id="GO:0043005">
    <property type="term" value="C:neuron projection"/>
    <property type="evidence" value="ECO:0007669"/>
    <property type="project" value="TreeGrafter"/>
</dbReference>
<evidence type="ECO:0000313" key="3">
    <source>
        <dbReference type="Proteomes" id="UP000708208"/>
    </source>
</evidence>
<dbReference type="Proteomes" id="UP000708208">
    <property type="component" value="Unassembled WGS sequence"/>
</dbReference>
<dbReference type="GO" id="GO:0000149">
    <property type="term" value="F:SNARE binding"/>
    <property type="evidence" value="ECO:0007669"/>
    <property type="project" value="TreeGrafter"/>
</dbReference>
<dbReference type="GO" id="GO:0005770">
    <property type="term" value="C:late endosome"/>
    <property type="evidence" value="ECO:0007669"/>
    <property type="project" value="TreeGrafter"/>
</dbReference>
<comment type="caution">
    <text evidence="2">The sequence shown here is derived from an EMBL/GenBank/DDBJ whole genome shotgun (WGS) entry which is preliminary data.</text>
</comment>
<evidence type="ECO:0000259" key="1">
    <source>
        <dbReference type="PROSITE" id="PS51205"/>
    </source>
</evidence>
<dbReference type="PANTHER" id="PTHR24170">
    <property type="entry name" value="ANKYRIN REPEAT DOMAIN-CONTAINING PROTEIN 27"/>
    <property type="match status" value="1"/>
</dbReference>
<proteinExistence type="predicted"/>
<protein>
    <recommendedName>
        <fullName evidence="1">VPS9 domain-containing protein</fullName>
    </recommendedName>
</protein>
<dbReference type="OrthoDB" id="411646at2759"/>
<dbReference type="GO" id="GO:0005085">
    <property type="term" value="F:guanyl-nucleotide exchange factor activity"/>
    <property type="evidence" value="ECO:0007669"/>
    <property type="project" value="TreeGrafter"/>
</dbReference>
<organism evidence="2 3">
    <name type="scientific">Allacma fusca</name>
    <dbReference type="NCBI Taxonomy" id="39272"/>
    <lineage>
        <taxon>Eukaryota</taxon>
        <taxon>Metazoa</taxon>
        <taxon>Ecdysozoa</taxon>
        <taxon>Arthropoda</taxon>
        <taxon>Hexapoda</taxon>
        <taxon>Collembola</taxon>
        <taxon>Symphypleona</taxon>
        <taxon>Sminthuridae</taxon>
        <taxon>Allacma</taxon>
    </lineage>
</organism>
<sequence>MENYDEDLNENSFFNTLKETHPDLFNQCVAEHWIICVPRRESLPKYAFTDEDYFDHILKPNIIDEIGSLSRRTSVFSIKAESTSGSSSSSLLSLDNGTLNSSTSEIKASSAWNYRTLSHVNVEYRVNEFVKLDEVVLQKSNNNILRRSKSTQVNILFEETFYTENKTKYKVLCLESPLYSRMLSEDINVEDLWSVNSLRDCIDFLWMKGKLRVLESYDAYIKLFLHNHRTLDNLPIAIQKDLIHTLYLKCLNFALTYENTLEGANSQYILRVATETYVLNGVYRFLMGAITSALSREDGHLNKIIRNLAEIHPQDLDIEEHHWDNLTRARLELGRLDVHTSPLAKLNCLKRTLRHMRPDPLIE</sequence>
<dbReference type="InterPro" id="IPR003123">
    <property type="entry name" value="VPS9"/>
</dbReference>
<evidence type="ECO:0000313" key="2">
    <source>
        <dbReference type="EMBL" id="CAG7816131.1"/>
    </source>
</evidence>
<dbReference type="PROSITE" id="PS51205">
    <property type="entry name" value="VPS9"/>
    <property type="match status" value="1"/>
</dbReference>
<dbReference type="GO" id="GO:0005886">
    <property type="term" value="C:plasma membrane"/>
    <property type="evidence" value="ECO:0007669"/>
    <property type="project" value="TreeGrafter"/>
</dbReference>
<dbReference type="GO" id="GO:0048812">
    <property type="term" value="P:neuron projection morphogenesis"/>
    <property type="evidence" value="ECO:0007669"/>
    <property type="project" value="TreeGrafter"/>
</dbReference>
<dbReference type="GO" id="GO:0030133">
    <property type="term" value="C:transport vesicle"/>
    <property type="evidence" value="ECO:0007669"/>
    <property type="project" value="TreeGrafter"/>
</dbReference>